<keyword evidence="8" id="KW-0547">Nucleotide-binding</keyword>
<dbReference type="FunFam" id="3.30.430.20:FF:000002">
    <property type="entry name" value="Cysteine-rich receptor-like protein kinase 10"/>
    <property type="match status" value="1"/>
</dbReference>
<evidence type="ECO:0000256" key="1">
    <source>
        <dbReference type="ARBA" id="ARBA00004167"/>
    </source>
</evidence>
<accession>A0A822XN63</accession>
<keyword evidence="7" id="KW-0677">Repeat</keyword>
<dbReference type="EMBL" id="DUZY01000001">
    <property type="protein sequence ID" value="DAD20631.1"/>
    <property type="molecule type" value="Genomic_DNA"/>
</dbReference>
<protein>
    <recommendedName>
        <fullName evidence="21">Cysteine-rich receptor-like protein kinase 10</fullName>
    </recommendedName>
</protein>
<feature type="domain" description="Gnk2-homologous" evidence="18">
    <location>
        <begin position="134"/>
        <end position="241"/>
    </location>
</feature>
<evidence type="ECO:0000256" key="13">
    <source>
        <dbReference type="ARBA" id="ARBA00023180"/>
    </source>
</evidence>
<dbReference type="FunFam" id="1.10.510.10:FF:000129">
    <property type="entry name" value="cysteine-rich receptor-like protein kinase 10"/>
    <property type="match status" value="1"/>
</dbReference>
<evidence type="ECO:0008006" key="21">
    <source>
        <dbReference type="Google" id="ProtNLM"/>
    </source>
</evidence>
<dbReference type="InterPro" id="IPR038408">
    <property type="entry name" value="GNK2_sf"/>
</dbReference>
<evidence type="ECO:0000256" key="8">
    <source>
        <dbReference type="ARBA" id="ARBA00022741"/>
    </source>
</evidence>
<comment type="caution">
    <text evidence="19">The sequence shown here is derived from an EMBL/GenBank/DDBJ whole genome shotgun (WGS) entry which is preliminary data.</text>
</comment>
<feature type="transmembrane region" description="Helical" evidence="15">
    <location>
        <begin position="265"/>
        <end position="287"/>
    </location>
</feature>
<dbReference type="SUPFAM" id="SSF56112">
    <property type="entry name" value="Protein kinase-like (PK-like)"/>
    <property type="match status" value="1"/>
</dbReference>
<dbReference type="InterPro" id="IPR002902">
    <property type="entry name" value="GNK2"/>
</dbReference>
<keyword evidence="20" id="KW-1185">Reference proteome</keyword>
<dbReference type="PANTHER" id="PTHR27002">
    <property type="entry name" value="RECEPTOR-LIKE SERINE/THREONINE-PROTEIN KINASE SD1-8"/>
    <property type="match status" value="1"/>
</dbReference>
<dbReference type="GO" id="GO:0006979">
    <property type="term" value="P:response to oxidative stress"/>
    <property type="evidence" value="ECO:0007669"/>
    <property type="project" value="UniProtKB-ARBA"/>
</dbReference>
<evidence type="ECO:0000256" key="4">
    <source>
        <dbReference type="ARBA" id="ARBA00022679"/>
    </source>
</evidence>
<evidence type="ECO:0000256" key="10">
    <source>
        <dbReference type="ARBA" id="ARBA00022840"/>
    </source>
</evidence>
<keyword evidence="9" id="KW-0418">Kinase</keyword>
<dbReference type="InterPro" id="IPR011009">
    <property type="entry name" value="Kinase-like_dom_sf"/>
</dbReference>
<evidence type="ECO:0000256" key="6">
    <source>
        <dbReference type="ARBA" id="ARBA00022729"/>
    </source>
</evidence>
<evidence type="ECO:0000313" key="19">
    <source>
        <dbReference type="EMBL" id="DAD20631.1"/>
    </source>
</evidence>
<evidence type="ECO:0000256" key="9">
    <source>
        <dbReference type="ARBA" id="ARBA00022777"/>
    </source>
</evidence>
<dbReference type="Gene3D" id="3.30.430.20">
    <property type="entry name" value="Gnk2 domain, C-X8-C-X2-C motif"/>
    <property type="match status" value="2"/>
</dbReference>
<keyword evidence="13" id="KW-0325">Glycoprotein</keyword>
<keyword evidence="10" id="KW-0067">ATP-binding</keyword>
<dbReference type="PROSITE" id="PS00108">
    <property type="entry name" value="PROTEIN_KINASE_ST"/>
    <property type="match status" value="1"/>
</dbReference>
<feature type="signal peptide" evidence="16">
    <location>
        <begin position="1"/>
        <end position="22"/>
    </location>
</feature>
<keyword evidence="4" id="KW-0808">Transferase</keyword>
<dbReference type="Proteomes" id="UP000607653">
    <property type="component" value="Unassembled WGS sequence"/>
</dbReference>
<dbReference type="Gene3D" id="1.10.510.10">
    <property type="entry name" value="Transferase(Phosphotransferase) domain 1"/>
    <property type="match status" value="1"/>
</dbReference>
<name>A0A822XN63_NELNU</name>
<keyword evidence="2" id="KW-0723">Serine/threonine-protein kinase</keyword>
<organism evidence="19 20">
    <name type="scientific">Nelumbo nucifera</name>
    <name type="common">Sacred lotus</name>
    <dbReference type="NCBI Taxonomy" id="4432"/>
    <lineage>
        <taxon>Eukaryota</taxon>
        <taxon>Viridiplantae</taxon>
        <taxon>Streptophyta</taxon>
        <taxon>Embryophyta</taxon>
        <taxon>Tracheophyta</taxon>
        <taxon>Spermatophyta</taxon>
        <taxon>Magnoliopsida</taxon>
        <taxon>Proteales</taxon>
        <taxon>Nelumbonaceae</taxon>
        <taxon>Nelumbo</taxon>
    </lineage>
</organism>
<evidence type="ECO:0000256" key="16">
    <source>
        <dbReference type="SAM" id="SignalP"/>
    </source>
</evidence>
<evidence type="ECO:0000259" key="17">
    <source>
        <dbReference type="PROSITE" id="PS50011"/>
    </source>
</evidence>
<dbReference type="AlphaFoldDB" id="A0A822XN63"/>
<evidence type="ECO:0000256" key="14">
    <source>
        <dbReference type="SAM" id="MobiDB-lite"/>
    </source>
</evidence>
<evidence type="ECO:0000256" key="5">
    <source>
        <dbReference type="ARBA" id="ARBA00022692"/>
    </source>
</evidence>
<dbReference type="CDD" id="cd14066">
    <property type="entry name" value="STKc_IRAK"/>
    <property type="match status" value="1"/>
</dbReference>
<evidence type="ECO:0000256" key="11">
    <source>
        <dbReference type="ARBA" id="ARBA00022989"/>
    </source>
</evidence>
<dbReference type="Pfam" id="PF07714">
    <property type="entry name" value="PK_Tyr_Ser-Thr"/>
    <property type="match status" value="1"/>
</dbReference>
<evidence type="ECO:0000256" key="2">
    <source>
        <dbReference type="ARBA" id="ARBA00022527"/>
    </source>
</evidence>
<dbReference type="GO" id="GO:0004674">
    <property type="term" value="F:protein serine/threonine kinase activity"/>
    <property type="evidence" value="ECO:0007669"/>
    <property type="project" value="UniProtKB-KW"/>
</dbReference>
<keyword evidence="5 15" id="KW-0812">Transmembrane</keyword>
<evidence type="ECO:0000259" key="18">
    <source>
        <dbReference type="PROSITE" id="PS51473"/>
    </source>
</evidence>
<evidence type="ECO:0000256" key="15">
    <source>
        <dbReference type="SAM" id="Phobius"/>
    </source>
</evidence>
<feature type="region of interest" description="Disordered" evidence="14">
    <location>
        <begin position="620"/>
        <end position="640"/>
    </location>
</feature>
<feature type="domain" description="Protein kinase" evidence="17">
    <location>
        <begin position="322"/>
        <end position="600"/>
    </location>
</feature>
<dbReference type="GO" id="GO:0005524">
    <property type="term" value="F:ATP binding"/>
    <property type="evidence" value="ECO:0007669"/>
    <property type="project" value="UniProtKB-KW"/>
</dbReference>
<keyword evidence="12 15" id="KW-0472">Membrane</keyword>
<dbReference type="InterPro" id="IPR001245">
    <property type="entry name" value="Ser-Thr/Tyr_kinase_cat_dom"/>
</dbReference>
<dbReference type="PROSITE" id="PS51473">
    <property type="entry name" value="GNK2"/>
    <property type="match status" value="2"/>
</dbReference>
<evidence type="ECO:0000256" key="12">
    <source>
        <dbReference type="ARBA" id="ARBA00023136"/>
    </source>
</evidence>
<dbReference type="InterPro" id="IPR000719">
    <property type="entry name" value="Prot_kinase_dom"/>
</dbReference>
<dbReference type="Pfam" id="PF01657">
    <property type="entry name" value="Stress-antifung"/>
    <property type="match status" value="2"/>
</dbReference>
<keyword evidence="6 16" id="KW-0732">Signal</keyword>
<reference evidence="19 20" key="1">
    <citation type="journal article" date="2020" name="Mol. Biol. Evol.">
        <title>Distinct Expression and Methylation Patterns for Genes with Different Fates following a Single Whole-Genome Duplication in Flowering Plants.</title>
        <authorList>
            <person name="Shi T."/>
            <person name="Rahmani R.S."/>
            <person name="Gugger P.F."/>
            <person name="Wang M."/>
            <person name="Li H."/>
            <person name="Zhang Y."/>
            <person name="Li Z."/>
            <person name="Wang Q."/>
            <person name="Van de Peer Y."/>
            <person name="Marchal K."/>
            <person name="Chen J."/>
        </authorList>
    </citation>
    <scope>NUCLEOTIDE SEQUENCE [LARGE SCALE GENOMIC DNA]</scope>
    <source>
        <tissue evidence="19">Leaf</tissue>
    </source>
</reference>
<dbReference type="PROSITE" id="PS50011">
    <property type="entry name" value="PROTEIN_KINASE_DOM"/>
    <property type="match status" value="1"/>
</dbReference>
<dbReference type="Gene3D" id="3.30.200.20">
    <property type="entry name" value="Phosphorylase Kinase, domain 1"/>
    <property type="match status" value="1"/>
</dbReference>
<evidence type="ECO:0000256" key="7">
    <source>
        <dbReference type="ARBA" id="ARBA00022737"/>
    </source>
</evidence>
<dbReference type="FunFam" id="3.30.430.20:FF:000003">
    <property type="entry name" value="Cysteine-rich RLK (RECEPTOR-like protein kinase) 10"/>
    <property type="match status" value="1"/>
</dbReference>
<keyword evidence="3" id="KW-0597">Phosphoprotein</keyword>
<feature type="domain" description="Gnk2-homologous" evidence="18">
    <location>
        <begin position="25"/>
        <end position="128"/>
    </location>
</feature>
<dbReference type="FunFam" id="3.30.200.20:FF:000142">
    <property type="entry name" value="Cysteine-rich receptor-like protein kinase 10"/>
    <property type="match status" value="1"/>
</dbReference>
<dbReference type="PANTHER" id="PTHR27002:SF980">
    <property type="entry name" value="CYSTEINE-RICH RECEPTOR-LIKE PROTEIN KINASE 10 ISOFORM X1"/>
    <property type="match status" value="1"/>
</dbReference>
<dbReference type="SMART" id="SM00220">
    <property type="entry name" value="S_TKc"/>
    <property type="match status" value="1"/>
</dbReference>
<dbReference type="CDD" id="cd23509">
    <property type="entry name" value="Gnk2-like"/>
    <property type="match status" value="2"/>
</dbReference>
<dbReference type="GO" id="GO:0016020">
    <property type="term" value="C:membrane"/>
    <property type="evidence" value="ECO:0007669"/>
    <property type="project" value="UniProtKB-SubCell"/>
</dbReference>
<keyword evidence="11 15" id="KW-1133">Transmembrane helix</keyword>
<sequence length="640" mass="71784">MQLQWSIPFVCLMLIRLGLSSAQQPDYAYHSCLGGIYTSNSTYQANLNLLLSSLSSNAALQNGFYNTTAGLNPNTAYGLFLCRGDVTSEVCQNCVEAASKEILQRCPNKKEAIIWYDLCLLRYSNQSIFSTMQQSPGVSLLNINNITNPDRFNQILGDLMNSLVRRAALDPSTGMFATGEANFTSFQQVYGLVQCTPDISQSDCNICLAEAVGQIPICCNGKRGGRVLRPSCYIRYEIDLFYQLKPNAPDSSPPSVGKGGDSSKLIIVIIIPTAIAVIILSIVWFCLRRKRPKDRVKDLDEITSEESLQFNFDTIRIATDNFSEANKLGQGGFGPVYRGKLFGGREIAVKRLSRNSGQGEKEFKNEVVLVAKLQHRNLVRLLGFCLEREEKLLIYEFVPNTSLDNFIFDPARCTLLDWEKRYKIIRGIARGLLYLHEDSPLRIIHRDLKPSNILLDAEMNPKISDFGTARLFRVDQTQTNTSRIVGTYGYMAPEYAMHGQISVKSDVFSFGVLLLEIVRGQKNNSFYQSQRTEDLLSYAWRLWNEGTALELMDSTLRECFSASEAMRCIHIGLLCVQEDVADRPTMDSVVLMLSSYSATLPLPSAPAYFLQSKMEPEKPLLDKSTSRSTEFSANADLYLR</sequence>
<feature type="chain" id="PRO_5032645415" description="Cysteine-rich receptor-like protein kinase 10" evidence="16">
    <location>
        <begin position="23"/>
        <end position="640"/>
    </location>
</feature>
<evidence type="ECO:0000313" key="20">
    <source>
        <dbReference type="Proteomes" id="UP000607653"/>
    </source>
</evidence>
<comment type="subcellular location">
    <subcellularLocation>
        <location evidence="1">Membrane</location>
        <topology evidence="1">Single-pass membrane protein</topology>
    </subcellularLocation>
</comment>
<dbReference type="InterPro" id="IPR008271">
    <property type="entry name" value="Ser/Thr_kinase_AS"/>
</dbReference>
<proteinExistence type="predicted"/>
<evidence type="ECO:0000256" key="3">
    <source>
        <dbReference type="ARBA" id="ARBA00022553"/>
    </source>
</evidence>
<gene>
    <name evidence="19" type="ORF">HUJ06_022094</name>
</gene>